<sequence>MPQAAEDTDYSDDMEATLDDKKDPSTASKYQADSDWGEEEDEDESEEAADEEPSDDMEASSHKAKHDNSKDMKEKSQRQMHRPSSATSLDDMEDLYSDFGEEEASPSDSRKTSKDGKESRPAPKNESSSARIEDAPEMEETSTDAEQNSTPAAMSGHSATSITPADSPGHVKDLEASVSRELEESKDVEDEPKALKEHLKNASAASNSSGSAETMEKTAHKLFTRSAEDVTDDEEPQGEGKFLNSNQGWNATILSEVNLTTTAKSQSQSKTQHQAVEKVVAKMTQTNSTASKLESRNLEKRKKLKCGPSYCQRRGWYQKRSRFMAAESDTYEWTLMTRRIANWSNLVVEDCRWDGQPPNCGFAEEMEGDVKLGWTLVIGDRVHWREICEQHFSIYFNGKDCCEKYEYRNPCRRGYRRLWCLSKNPFEN</sequence>
<feature type="compositionally biased region" description="Basic and acidic residues" evidence="1">
    <location>
        <begin position="169"/>
        <end position="200"/>
    </location>
</feature>
<protein>
    <submittedName>
        <fullName evidence="2">Uncharacterized protein</fullName>
    </submittedName>
</protein>
<feature type="compositionally biased region" description="Basic and acidic residues" evidence="1">
    <location>
        <begin position="66"/>
        <end position="77"/>
    </location>
</feature>
<comment type="caution">
    <text evidence="2">The sequence shown here is derived from an EMBL/GenBank/DDBJ whole genome shotgun (WGS) entry which is preliminary data.</text>
</comment>
<evidence type="ECO:0000256" key="1">
    <source>
        <dbReference type="SAM" id="MobiDB-lite"/>
    </source>
</evidence>
<evidence type="ECO:0000313" key="3">
    <source>
        <dbReference type="Proteomes" id="UP000562929"/>
    </source>
</evidence>
<feature type="compositionally biased region" description="Low complexity" evidence="1">
    <location>
        <begin position="201"/>
        <end position="212"/>
    </location>
</feature>
<feature type="compositionally biased region" description="Acidic residues" evidence="1">
    <location>
        <begin position="1"/>
        <end position="17"/>
    </location>
</feature>
<feature type="compositionally biased region" description="Polar residues" evidence="1">
    <location>
        <begin position="144"/>
        <end position="164"/>
    </location>
</feature>
<feature type="compositionally biased region" description="Acidic residues" evidence="1">
    <location>
        <begin position="90"/>
        <end position="105"/>
    </location>
</feature>
<feature type="compositionally biased region" description="Basic and acidic residues" evidence="1">
    <location>
        <begin position="108"/>
        <end position="123"/>
    </location>
</feature>
<dbReference type="AlphaFoldDB" id="A0A8H4Q3E9"/>
<name>A0A8H4Q3E9_9HYPO</name>
<gene>
    <name evidence="2" type="ORF">GQ602_005442</name>
</gene>
<evidence type="ECO:0000313" key="2">
    <source>
        <dbReference type="EMBL" id="KAF4584069.1"/>
    </source>
</evidence>
<dbReference type="OrthoDB" id="4928078at2759"/>
<feature type="compositionally biased region" description="Acidic residues" evidence="1">
    <location>
        <begin position="35"/>
        <end position="58"/>
    </location>
</feature>
<proteinExistence type="predicted"/>
<keyword evidence="3" id="KW-1185">Reference proteome</keyword>
<dbReference type="Proteomes" id="UP000562929">
    <property type="component" value="Unassembled WGS sequence"/>
</dbReference>
<organism evidence="2 3">
    <name type="scientific">Ophiocordyceps camponoti-floridani</name>
    <dbReference type="NCBI Taxonomy" id="2030778"/>
    <lineage>
        <taxon>Eukaryota</taxon>
        <taxon>Fungi</taxon>
        <taxon>Dikarya</taxon>
        <taxon>Ascomycota</taxon>
        <taxon>Pezizomycotina</taxon>
        <taxon>Sordariomycetes</taxon>
        <taxon>Hypocreomycetidae</taxon>
        <taxon>Hypocreales</taxon>
        <taxon>Ophiocordycipitaceae</taxon>
        <taxon>Ophiocordyceps</taxon>
    </lineage>
</organism>
<dbReference type="EMBL" id="JAACLJ010000006">
    <property type="protein sequence ID" value="KAF4584069.1"/>
    <property type="molecule type" value="Genomic_DNA"/>
</dbReference>
<feature type="region of interest" description="Disordered" evidence="1">
    <location>
        <begin position="1"/>
        <end position="221"/>
    </location>
</feature>
<accession>A0A8H4Q3E9</accession>
<feature type="region of interest" description="Disordered" evidence="1">
    <location>
        <begin position="226"/>
        <end position="245"/>
    </location>
</feature>
<reference evidence="2 3" key="1">
    <citation type="journal article" date="2020" name="G3 (Bethesda)">
        <title>Genetic Underpinnings of Host Manipulation by Ophiocordyceps as Revealed by Comparative Transcriptomics.</title>
        <authorList>
            <person name="Will I."/>
            <person name="Das B."/>
            <person name="Trinh T."/>
            <person name="Brachmann A."/>
            <person name="Ohm R.A."/>
            <person name="de Bekker C."/>
        </authorList>
    </citation>
    <scope>NUCLEOTIDE SEQUENCE [LARGE SCALE GENOMIC DNA]</scope>
    <source>
        <strain evidence="2 3">EC05</strain>
    </source>
</reference>